<dbReference type="NCBIfam" id="TIGR00093">
    <property type="entry name" value="pseudouridine synthase"/>
    <property type="match status" value="1"/>
</dbReference>
<dbReference type="InterPro" id="IPR050343">
    <property type="entry name" value="RsuA_PseudoU_synthase"/>
</dbReference>
<dbReference type="Pfam" id="PF00849">
    <property type="entry name" value="PseudoU_synth_2"/>
    <property type="match status" value="1"/>
</dbReference>
<dbReference type="FunFam" id="3.10.290.10:FF:000003">
    <property type="entry name" value="Pseudouridine synthase"/>
    <property type="match status" value="1"/>
</dbReference>
<comment type="similarity">
    <text evidence="1 8">Belongs to the pseudouridine synthase RsuA family.</text>
</comment>
<dbReference type="Gene3D" id="3.30.70.580">
    <property type="entry name" value="Pseudouridine synthase I, catalytic domain, N-terminal subdomain"/>
    <property type="match status" value="1"/>
</dbReference>
<dbReference type="PANTHER" id="PTHR47683:SF3">
    <property type="entry name" value="RIBOSOMAL LARGE SUBUNIT PSEUDOURIDINE SYNTHASE B"/>
    <property type="match status" value="1"/>
</dbReference>
<dbReference type="PANTHER" id="PTHR47683">
    <property type="entry name" value="PSEUDOURIDINE SYNTHASE FAMILY PROTEIN-RELATED"/>
    <property type="match status" value="1"/>
</dbReference>
<evidence type="ECO:0000256" key="9">
    <source>
        <dbReference type="SAM" id="MobiDB-lite"/>
    </source>
</evidence>
<dbReference type="NCBIfam" id="NF007976">
    <property type="entry name" value="PRK10700.1"/>
    <property type="match status" value="1"/>
</dbReference>
<feature type="compositionally biased region" description="Basic residues" evidence="9">
    <location>
        <begin position="263"/>
        <end position="276"/>
    </location>
</feature>
<gene>
    <name evidence="11" type="ORF">CWE13_04180</name>
</gene>
<dbReference type="InterPro" id="IPR000748">
    <property type="entry name" value="PsdUridine_synth_RsuA/RluB/E/F"/>
</dbReference>
<evidence type="ECO:0000313" key="12">
    <source>
        <dbReference type="Proteomes" id="UP000286934"/>
    </source>
</evidence>
<comment type="function">
    <text evidence="6">Responsible for synthesis of pseudouridine from uracil-2605 in 23S ribosomal RNA.</text>
</comment>
<evidence type="ECO:0000259" key="10">
    <source>
        <dbReference type="SMART" id="SM00363"/>
    </source>
</evidence>
<keyword evidence="4 8" id="KW-0413">Isomerase</keyword>
<dbReference type="InterPro" id="IPR006145">
    <property type="entry name" value="PsdUridine_synth_RsuA/RluA"/>
</dbReference>
<dbReference type="CDD" id="cd02556">
    <property type="entry name" value="PseudoU_synth_RluB"/>
    <property type="match status" value="1"/>
</dbReference>
<comment type="caution">
    <text evidence="11">The sequence shown here is derived from an EMBL/GenBank/DDBJ whole genome shotgun (WGS) entry which is preliminary data.</text>
</comment>
<sequence length="378" mass="42530">MKDTEKLQKVLARSGHGSRRELETMISEGRIRVDDHVATLGERVTASADIRIDGHQVKVRNAEEQPCRVLVYHKPEGELVTRKDPEGRATVYERMPYVSTARWIAIGRLDINTSGLLLMTTDGELANRLMHPSYEVEREYAVRVFGEVGEAQIQKLLKGVKLEDGVSKFKKIKRRGGEGMNQWFHVILTEGKNREVRRLWESQGCTVSRLMRVRMGDLVLPKGLVQGGWMELQTEQVNYLRRLVELPLIESAPVITDEEQRRQLKQARRGSMRHRKENPVGRGGRRLSAQPDGVEQESAGRGAAGKDNARKDNAGKDNKRSESMSARAHSRNVKREEESNVGRKPSGKPSPRSRNSGKGQGKGKPQRQHQGNSGSGKK</sequence>
<evidence type="ECO:0000256" key="3">
    <source>
        <dbReference type="ARBA" id="ARBA00022884"/>
    </source>
</evidence>
<dbReference type="PROSITE" id="PS50889">
    <property type="entry name" value="S4"/>
    <property type="match status" value="1"/>
</dbReference>
<evidence type="ECO:0000256" key="7">
    <source>
        <dbReference type="PROSITE-ProRule" id="PRU00182"/>
    </source>
</evidence>
<dbReference type="CDD" id="cd00165">
    <property type="entry name" value="S4"/>
    <property type="match status" value="1"/>
</dbReference>
<dbReference type="GO" id="GO:0160139">
    <property type="term" value="F:23S rRNA pseudouridine(2605) synthase activity"/>
    <property type="evidence" value="ECO:0007669"/>
    <property type="project" value="UniProtKB-EC"/>
</dbReference>
<dbReference type="Proteomes" id="UP000286934">
    <property type="component" value="Unassembled WGS sequence"/>
</dbReference>
<dbReference type="AlphaFoldDB" id="A0A432WTT8"/>
<dbReference type="InterPro" id="IPR020103">
    <property type="entry name" value="PsdUridine_synth_cat_dom_sf"/>
</dbReference>
<dbReference type="SMART" id="SM00363">
    <property type="entry name" value="S4"/>
    <property type="match status" value="1"/>
</dbReference>
<dbReference type="Gene3D" id="3.30.70.1560">
    <property type="entry name" value="Alpha-L RNA-binding motif"/>
    <property type="match status" value="1"/>
</dbReference>
<dbReference type="FunFam" id="3.30.70.580:FF:000009">
    <property type="entry name" value="Pseudouridine synthase"/>
    <property type="match status" value="1"/>
</dbReference>
<organism evidence="11 12">
    <name type="scientific">Aliidiomarina shirensis</name>
    <dbReference type="NCBI Taxonomy" id="1048642"/>
    <lineage>
        <taxon>Bacteria</taxon>
        <taxon>Pseudomonadati</taxon>
        <taxon>Pseudomonadota</taxon>
        <taxon>Gammaproteobacteria</taxon>
        <taxon>Alteromonadales</taxon>
        <taxon>Idiomarinaceae</taxon>
        <taxon>Aliidiomarina</taxon>
    </lineage>
</organism>
<evidence type="ECO:0000256" key="1">
    <source>
        <dbReference type="ARBA" id="ARBA00008348"/>
    </source>
</evidence>
<evidence type="ECO:0000256" key="2">
    <source>
        <dbReference type="ARBA" id="ARBA00022552"/>
    </source>
</evidence>
<keyword evidence="12" id="KW-1185">Reference proteome</keyword>
<keyword evidence="2" id="KW-0698">rRNA processing</keyword>
<dbReference type="EC" id="5.4.99.-" evidence="8"/>
<dbReference type="InterPro" id="IPR036986">
    <property type="entry name" value="S4_RNA-bd_sf"/>
</dbReference>
<comment type="catalytic activity">
    <reaction evidence="5">
        <text>uridine(2605) in 23S rRNA = pseudouridine(2605) in 23S rRNA</text>
        <dbReference type="Rhea" id="RHEA:42520"/>
        <dbReference type="Rhea" id="RHEA-COMP:10095"/>
        <dbReference type="Rhea" id="RHEA-COMP:10096"/>
        <dbReference type="ChEBI" id="CHEBI:65314"/>
        <dbReference type="ChEBI" id="CHEBI:65315"/>
        <dbReference type="EC" id="5.4.99.22"/>
    </reaction>
</comment>
<dbReference type="InterPro" id="IPR042092">
    <property type="entry name" value="PsdUridine_s_RsuA/RluB/E/F_cat"/>
</dbReference>
<dbReference type="GO" id="GO:0000455">
    <property type="term" value="P:enzyme-directed rRNA pseudouridine synthesis"/>
    <property type="evidence" value="ECO:0007669"/>
    <property type="project" value="UniProtKB-ARBA"/>
</dbReference>
<dbReference type="OrthoDB" id="9807213at2"/>
<dbReference type="FunFam" id="3.30.70.1560:FF:000001">
    <property type="entry name" value="Pseudouridine synthase"/>
    <property type="match status" value="1"/>
</dbReference>
<dbReference type="SUPFAM" id="SSF55174">
    <property type="entry name" value="Alpha-L RNA-binding motif"/>
    <property type="match status" value="1"/>
</dbReference>
<dbReference type="InterPro" id="IPR002942">
    <property type="entry name" value="S4_RNA-bd"/>
</dbReference>
<dbReference type="InterPro" id="IPR020094">
    <property type="entry name" value="TruA/RsuA/RluB/E/F_N"/>
</dbReference>
<name>A0A432WTT8_9GAMM</name>
<protein>
    <recommendedName>
        <fullName evidence="8">Pseudouridine synthase</fullName>
        <ecNumber evidence="8">5.4.99.-</ecNumber>
    </recommendedName>
</protein>
<evidence type="ECO:0000256" key="4">
    <source>
        <dbReference type="ARBA" id="ARBA00023235"/>
    </source>
</evidence>
<keyword evidence="3 7" id="KW-0694">RNA-binding</keyword>
<feature type="compositionally biased region" description="Basic and acidic residues" evidence="9">
    <location>
        <begin position="307"/>
        <end position="322"/>
    </location>
</feature>
<evidence type="ECO:0000256" key="8">
    <source>
        <dbReference type="RuleBase" id="RU003887"/>
    </source>
</evidence>
<evidence type="ECO:0000313" key="11">
    <source>
        <dbReference type="EMBL" id="RUO37179.1"/>
    </source>
</evidence>
<reference evidence="12" key="1">
    <citation type="journal article" date="2018" name="Front. Microbiol.">
        <title>Genome-Based Analysis Reveals the Taxonomy and Diversity of the Family Idiomarinaceae.</title>
        <authorList>
            <person name="Liu Y."/>
            <person name="Lai Q."/>
            <person name="Shao Z."/>
        </authorList>
    </citation>
    <scope>NUCLEOTIDE SEQUENCE [LARGE SCALE GENOMIC DNA]</scope>
    <source>
        <strain evidence="12">AIS</strain>
    </source>
</reference>
<evidence type="ECO:0000256" key="5">
    <source>
        <dbReference type="ARBA" id="ARBA00036944"/>
    </source>
</evidence>
<proteinExistence type="inferred from homology"/>
<dbReference type="EMBL" id="PIPP01000002">
    <property type="protein sequence ID" value="RUO37179.1"/>
    <property type="molecule type" value="Genomic_DNA"/>
</dbReference>
<dbReference type="Pfam" id="PF01479">
    <property type="entry name" value="S4"/>
    <property type="match status" value="1"/>
</dbReference>
<dbReference type="SUPFAM" id="SSF55120">
    <property type="entry name" value="Pseudouridine synthase"/>
    <property type="match status" value="1"/>
</dbReference>
<dbReference type="GO" id="GO:0005829">
    <property type="term" value="C:cytosol"/>
    <property type="evidence" value="ECO:0007669"/>
    <property type="project" value="UniProtKB-ARBA"/>
</dbReference>
<accession>A0A432WTT8</accession>
<dbReference type="Gene3D" id="3.10.290.10">
    <property type="entry name" value="RNA-binding S4 domain"/>
    <property type="match status" value="1"/>
</dbReference>
<feature type="region of interest" description="Disordered" evidence="9">
    <location>
        <begin position="257"/>
        <end position="378"/>
    </location>
</feature>
<evidence type="ECO:0000256" key="6">
    <source>
        <dbReference type="ARBA" id="ARBA00037383"/>
    </source>
</evidence>
<dbReference type="GO" id="GO:0003723">
    <property type="term" value="F:RNA binding"/>
    <property type="evidence" value="ECO:0007669"/>
    <property type="project" value="UniProtKB-KW"/>
</dbReference>
<dbReference type="PROSITE" id="PS01149">
    <property type="entry name" value="PSI_RSU"/>
    <property type="match status" value="1"/>
</dbReference>
<feature type="domain" description="RNA-binding S4" evidence="10">
    <location>
        <begin position="5"/>
        <end position="63"/>
    </location>
</feature>
<dbReference type="InterPro" id="IPR018496">
    <property type="entry name" value="PsdUridine_synth_RsuA/RluB_CS"/>
</dbReference>